<dbReference type="AlphaFoldDB" id="X1IF75"/>
<evidence type="ECO:0000313" key="1">
    <source>
        <dbReference type="EMBL" id="GAH67925.1"/>
    </source>
</evidence>
<dbReference type="EMBL" id="BARU01025564">
    <property type="protein sequence ID" value="GAH67925.1"/>
    <property type="molecule type" value="Genomic_DNA"/>
</dbReference>
<proteinExistence type="predicted"/>
<feature type="non-terminal residue" evidence="1">
    <location>
        <position position="273"/>
    </location>
</feature>
<organism evidence="1">
    <name type="scientific">marine sediment metagenome</name>
    <dbReference type="NCBI Taxonomy" id="412755"/>
    <lineage>
        <taxon>unclassified sequences</taxon>
        <taxon>metagenomes</taxon>
        <taxon>ecological metagenomes</taxon>
    </lineage>
</organism>
<name>X1IF75_9ZZZZ</name>
<protein>
    <submittedName>
        <fullName evidence="1">Uncharacterized protein</fullName>
    </submittedName>
</protein>
<accession>X1IF75</accession>
<sequence length="273" mass="31986">KVPDLGEELQDSSHILLFSDLASLKSLNADNKNEIWGQFRELYDGRINKQTGNDTKAHYNNCHVTLIACTTPDIKAEYSIHNQLGTREFSYDVESSRRDDKLKMDKAMMHMERETEMKKDLQEAVQSFLEHRKFDKDIKLDDDLKEWIMDKCKELAVFRASASWERQTGELRAAVTIEVPTRLVQQIVLLYKSLMSLESDYPLEKFKTIIENIVKSSGDTARHTIFHFMKNYPEHPFRVQDLHEELDIGNKTIKRQCEALVWLKYLRRICSDP</sequence>
<comment type="caution">
    <text evidence="1">The sequence shown here is derived from an EMBL/GenBank/DDBJ whole genome shotgun (WGS) entry which is preliminary data.</text>
</comment>
<gene>
    <name evidence="1" type="ORF">S03H2_41174</name>
</gene>
<reference evidence="1" key="1">
    <citation type="journal article" date="2014" name="Front. Microbiol.">
        <title>High frequency of phylogenetically diverse reductive dehalogenase-homologous genes in deep subseafloor sedimentary metagenomes.</title>
        <authorList>
            <person name="Kawai M."/>
            <person name="Futagami T."/>
            <person name="Toyoda A."/>
            <person name="Takaki Y."/>
            <person name="Nishi S."/>
            <person name="Hori S."/>
            <person name="Arai W."/>
            <person name="Tsubouchi T."/>
            <person name="Morono Y."/>
            <person name="Uchiyama I."/>
            <person name="Ito T."/>
            <person name="Fujiyama A."/>
            <person name="Inagaki F."/>
            <person name="Takami H."/>
        </authorList>
    </citation>
    <scope>NUCLEOTIDE SEQUENCE</scope>
    <source>
        <strain evidence="1">Expedition CK06-06</strain>
    </source>
</reference>
<feature type="non-terminal residue" evidence="1">
    <location>
        <position position="1"/>
    </location>
</feature>